<dbReference type="EMBL" id="RAPO01000002">
    <property type="protein sequence ID" value="RKD95084.1"/>
    <property type="molecule type" value="Genomic_DNA"/>
</dbReference>
<evidence type="ECO:0000313" key="2">
    <source>
        <dbReference type="Proteomes" id="UP000283805"/>
    </source>
</evidence>
<dbReference type="AlphaFoldDB" id="A0A3R7DZ86"/>
<name>A0A3R7DZ86_9EURY</name>
<dbReference type="SUPFAM" id="SSF47240">
    <property type="entry name" value="Ferritin-like"/>
    <property type="match status" value="1"/>
</dbReference>
<organism evidence="1 2">
    <name type="scientific">Halopiger aswanensis</name>
    <dbReference type="NCBI Taxonomy" id="148449"/>
    <lineage>
        <taxon>Archaea</taxon>
        <taxon>Methanobacteriati</taxon>
        <taxon>Methanobacteriota</taxon>
        <taxon>Stenosarchaea group</taxon>
        <taxon>Halobacteria</taxon>
        <taxon>Halobacteriales</taxon>
        <taxon>Natrialbaceae</taxon>
        <taxon>Halopiger</taxon>
    </lineage>
</organism>
<accession>A0A3R7DZ86</accession>
<sequence length="176" mass="19431">MSERQIERRDAEALFVSELEAVYDMEVKLVDALEEMAEATTNDNLSTGFAVHRTETERQVENVEAAFEALGREPTRRDNPTVDGLLAERERVTADVADDRLLNLYHLNAAIKTERLEITGYEGLLALASAAGLAADVTDPLERNLAQEEKTLRKLEGLAGEGPLESFWKRLTGGSG</sequence>
<dbReference type="RefSeq" id="WP_120244391.1">
    <property type="nucleotide sequence ID" value="NZ_RAPO01000002.1"/>
</dbReference>
<proteinExistence type="predicted"/>
<dbReference type="Pfam" id="PF05974">
    <property type="entry name" value="DUF892"/>
    <property type="match status" value="1"/>
</dbReference>
<gene>
    <name evidence="1" type="ORF">ATJ93_1934</name>
</gene>
<keyword evidence="2" id="KW-1185">Reference proteome</keyword>
<dbReference type="OrthoDB" id="302765at2157"/>
<dbReference type="InterPro" id="IPR010287">
    <property type="entry name" value="DUF892_YciF-like"/>
</dbReference>
<protein>
    <submittedName>
        <fullName evidence="1">Ferritin-like metal-binding protein YciE</fullName>
    </submittedName>
</protein>
<dbReference type="InterPro" id="IPR012347">
    <property type="entry name" value="Ferritin-like"/>
</dbReference>
<reference evidence="1 2" key="1">
    <citation type="submission" date="2018-09" db="EMBL/GenBank/DDBJ databases">
        <title>Genomic Encyclopedia of Archaeal and Bacterial Type Strains, Phase II (KMG-II): from individual species to whole genera.</title>
        <authorList>
            <person name="Goeker M."/>
        </authorList>
    </citation>
    <scope>NUCLEOTIDE SEQUENCE [LARGE SCALE GENOMIC DNA]</scope>
    <source>
        <strain evidence="1 2">DSM 13151</strain>
    </source>
</reference>
<dbReference type="PANTHER" id="PTHR30565">
    <property type="entry name" value="PROTEIN YCIF"/>
    <property type="match status" value="1"/>
</dbReference>
<dbReference type="Proteomes" id="UP000283805">
    <property type="component" value="Unassembled WGS sequence"/>
</dbReference>
<dbReference type="Gene3D" id="1.20.1260.10">
    <property type="match status" value="1"/>
</dbReference>
<dbReference type="InterPro" id="IPR047114">
    <property type="entry name" value="YciF"/>
</dbReference>
<dbReference type="PANTHER" id="PTHR30565:SF9">
    <property type="entry name" value="PROTEIN YCIF"/>
    <property type="match status" value="1"/>
</dbReference>
<dbReference type="InterPro" id="IPR009078">
    <property type="entry name" value="Ferritin-like_SF"/>
</dbReference>
<evidence type="ECO:0000313" key="1">
    <source>
        <dbReference type="EMBL" id="RKD95084.1"/>
    </source>
</evidence>
<comment type="caution">
    <text evidence="1">The sequence shown here is derived from an EMBL/GenBank/DDBJ whole genome shotgun (WGS) entry which is preliminary data.</text>
</comment>